<feature type="domain" description="Malectin-like" evidence="2">
    <location>
        <begin position="221"/>
        <end position="285"/>
    </location>
</feature>
<gene>
    <name evidence="3" type="ORF">KSP40_PGU004297</name>
</gene>
<comment type="subcellular location">
    <subcellularLocation>
        <location evidence="1">Membrane</location>
        <topology evidence="1">Single-pass membrane protein</topology>
    </subcellularLocation>
</comment>
<comment type="caution">
    <text evidence="3">The sequence shown here is derived from an EMBL/GenBank/DDBJ whole genome shotgun (WGS) entry which is preliminary data.</text>
</comment>
<proteinExistence type="predicted"/>
<protein>
    <submittedName>
        <fullName evidence="3">LRR receptor-like serine/threonine-protein kinase</fullName>
    </submittedName>
</protein>
<dbReference type="PANTHER" id="PTHR45631:SF3">
    <property type="entry name" value="OS05G0393100 PROTEIN"/>
    <property type="match status" value="1"/>
</dbReference>
<dbReference type="EMBL" id="JBBWWR010000010">
    <property type="protein sequence ID" value="KAK8960384.1"/>
    <property type="molecule type" value="Genomic_DNA"/>
</dbReference>
<evidence type="ECO:0000256" key="1">
    <source>
        <dbReference type="ARBA" id="ARBA00004167"/>
    </source>
</evidence>
<evidence type="ECO:0000259" key="2">
    <source>
        <dbReference type="Pfam" id="PF12819"/>
    </source>
</evidence>
<accession>A0ABR2M9N3</accession>
<dbReference type="Proteomes" id="UP001412067">
    <property type="component" value="Unassembled WGS sequence"/>
</dbReference>
<dbReference type="InterPro" id="IPR024788">
    <property type="entry name" value="Malectin-like_Carb-bd_dom"/>
</dbReference>
<dbReference type="Pfam" id="PF12819">
    <property type="entry name" value="Malectin_like"/>
    <property type="match status" value="1"/>
</dbReference>
<sequence>MCLRAFAVENVVSMTVGIDNTLKCCIIPPFGKREPLRPLLPPLTSISEGFPWSSPFHRLSKAPFWVLARLHSLNGSKVSNNTICDCLILIARLHSFNGSNRSAPVWAYLEVAGEVAGGEDDDDGGEYCVARIAPVYVGIAWDLWKVGGEWKGEGAHDPEVPRAPVTVEHLWWTSTMFEGPNKLEIAHFWTHLESSSLNVLPYTSSPSRGIPVSGLWDLPLANVFNTALTSDGDNNMELQWPPISLPTSSYYVALYFVDMSKGNSRTFDVFINGYIFYHNLEVTSSGLVVFANNWNLSGITRITLQSSLDIRSASNYLRRRVIALESLKKSINKVPLNWDGDPCMPHEYAWFGITCSAALMDRKSALSPCYAFFSAVFGESATRTCCLKCERHDAATSSLLLQPPTVFRTCAHDRKKSPQSLLLADYHLISVVAPSPERI</sequence>
<dbReference type="PANTHER" id="PTHR45631">
    <property type="entry name" value="OS07G0107800 PROTEIN-RELATED"/>
    <property type="match status" value="1"/>
</dbReference>
<name>A0ABR2M9N3_9ASPA</name>
<keyword evidence="4" id="KW-1185">Reference proteome</keyword>
<organism evidence="3 4">
    <name type="scientific">Platanthera guangdongensis</name>
    <dbReference type="NCBI Taxonomy" id="2320717"/>
    <lineage>
        <taxon>Eukaryota</taxon>
        <taxon>Viridiplantae</taxon>
        <taxon>Streptophyta</taxon>
        <taxon>Embryophyta</taxon>
        <taxon>Tracheophyta</taxon>
        <taxon>Spermatophyta</taxon>
        <taxon>Magnoliopsida</taxon>
        <taxon>Liliopsida</taxon>
        <taxon>Asparagales</taxon>
        <taxon>Orchidaceae</taxon>
        <taxon>Orchidoideae</taxon>
        <taxon>Orchideae</taxon>
        <taxon>Orchidinae</taxon>
        <taxon>Platanthera</taxon>
    </lineage>
</organism>
<evidence type="ECO:0000313" key="4">
    <source>
        <dbReference type="Proteomes" id="UP001412067"/>
    </source>
</evidence>
<evidence type="ECO:0000313" key="3">
    <source>
        <dbReference type="EMBL" id="KAK8960384.1"/>
    </source>
</evidence>
<reference evidence="3 4" key="1">
    <citation type="journal article" date="2022" name="Nat. Plants">
        <title>Genomes of leafy and leafless Platanthera orchids illuminate the evolution of mycoheterotrophy.</title>
        <authorList>
            <person name="Li M.H."/>
            <person name="Liu K.W."/>
            <person name="Li Z."/>
            <person name="Lu H.C."/>
            <person name="Ye Q.L."/>
            <person name="Zhang D."/>
            <person name="Wang J.Y."/>
            <person name="Li Y.F."/>
            <person name="Zhong Z.M."/>
            <person name="Liu X."/>
            <person name="Yu X."/>
            <person name="Liu D.K."/>
            <person name="Tu X.D."/>
            <person name="Liu B."/>
            <person name="Hao Y."/>
            <person name="Liao X.Y."/>
            <person name="Jiang Y.T."/>
            <person name="Sun W.H."/>
            <person name="Chen J."/>
            <person name="Chen Y.Q."/>
            <person name="Ai Y."/>
            <person name="Zhai J.W."/>
            <person name="Wu S.S."/>
            <person name="Zhou Z."/>
            <person name="Hsiao Y.Y."/>
            <person name="Wu W.L."/>
            <person name="Chen Y.Y."/>
            <person name="Lin Y.F."/>
            <person name="Hsu J.L."/>
            <person name="Li C.Y."/>
            <person name="Wang Z.W."/>
            <person name="Zhao X."/>
            <person name="Zhong W.Y."/>
            <person name="Ma X.K."/>
            <person name="Ma L."/>
            <person name="Huang J."/>
            <person name="Chen G.Z."/>
            <person name="Huang M.Z."/>
            <person name="Huang L."/>
            <person name="Peng D.H."/>
            <person name="Luo Y.B."/>
            <person name="Zou S.Q."/>
            <person name="Chen S.P."/>
            <person name="Lan S."/>
            <person name="Tsai W.C."/>
            <person name="Van de Peer Y."/>
            <person name="Liu Z.J."/>
        </authorList>
    </citation>
    <scope>NUCLEOTIDE SEQUENCE [LARGE SCALE GENOMIC DNA]</scope>
    <source>
        <strain evidence="3">Lor288</strain>
    </source>
</reference>